<protein>
    <submittedName>
        <fullName evidence="1">Uncharacterized protein</fullName>
    </submittedName>
</protein>
<dbReference type="EMBL" id="GBRH01232548">
    <property type="protein sequence ID" value="JAD65347.1"/>
    <property type="molecule type" value="Transcribed_RNA"/>
</dbReference>
<proteinExistence type="predicted"/>
<reference evidence="1" key="2">
    <citation type="journal article" date="2015" name="Data Brief">
        <title>Shoot transcriptome of the giant reed, Arundo donax.</title>
        <authorList>
            <person name="Barrero R.A."/>
            <person name="Guerrero F.D."/>
            <person name="Moolhuijzen P."/>
            <person name="Goolsby J.A."/>
            <person name="Tidwell J."/>
            <person name="Bellgard S.E."/>
            <person name="Bellgard M.I."/>
        </authorList>
    </citation>
    <scope>NUCLEOTIDE SEQUENCE</scope>
    <source>
        <tissue evidence="1">Shoot tissue taken approximately 20 cm above the soil surface</tissue>
    </source>
</reference>
<accession>A0A0A9C1D5</accession>
<sequence length="66" mass="7724">MHGFVWPTHIQTLPRIGTTELVQFLNHFEIELIAPQFKQIPECYPECAYTIAMEHKQEAKTSKTNH</sequence>
<dbReference type="AlphaFoldDB" id="A0A0A9C1D5"/>
<organism evidence="1">
    <name type="scientific">Arundo donax</name>
    <name type="common">Giant reed</name>
    <name type="synonym">Donax arundinaceus</name>
    <dbReference type="NCBI Taxonomy" id="35708"/>
    <lineage>
        <taxon>Eukaryota</taxon>
        <taxon>Viridiplantae</taxon>
        <taxon>Streptophyta</taxon>
        <taxon>Embryophyta</taxon>
        <taxon>Tracheophyta</taxon>
        <taxon>Spermatophyta</taxon>
        <taxon>Magnoliopsida</taxon>
        <taxon>Liliopsida</taxon>
        <taxon>Poales</taxon>
        <taxon>Poaceae</taxon>
        <taxon>PACMAD clade</taxon>
        <taxon>Arundinoideae</taxon>
        <taxon>Arundineae</taxon>
        <taxon>Arundo</taxon>
    </lineage>
</organism>
<evidence type="ECO:0000313" key="1">
    <source>
        <dbReference type="EMBL" id="JAD65347.1"/>
    </source>
</evidence>
<name>A0A0A9C1D5_ARUDO</name>
<reference evidence="1" key="1">
    <citation type="submission" date="2014-09" db="EMBL/GenBank/DDBJ databases">
        <authorList>
            <person name="Magalhaes I.L.F."/>
            <person name="Oliveira U."/>
            <person name="Santos F.R."/>
            <person name="Vidigal T.H.D.A."/>
            <person name="Brescovit A.D."/>
            <person name="Santos A.J."/>
        </authorList>
    </citation>
    <scope>NUCLEOTIDE SEQUENCE</scope>
    <source>
        <tissue evidence="1">Shoot tissue taken approximately 20 cm above the soil surface</tissue>
    </source>
</reference>